<feature type="region of interest" description="Disordered" evidence="1">
    <location>
        <begin position="225"/>
        <end position="254"/>
    </location>
</feature>
<reference evidence="2 3" key="1">
    <citation type="submission" date="2020-11" db="EMBL/GenBank/DDBJ databases">
        <title>A novel isolate from a Black sea contaminated sediment with potential to produce alkanes: Plantactinospora alkalitolerans sp. nov.</title>
        <authorList>
            <person name="Carro L."/>
            <person name="Veyisoglu A."/>
            <person name="Guven K."/>
            <person name="Schumann P."/>
            <person name="Klenk H.-P."/>
            <person name="Sahin N."/>
        </authorList>
    </citation>
    <scope>NUCLEOTIDE SEQUENCE [LARGE SCALE GENOMIC DNA]</scope>
    <source>
        <strain evidence="2 3">S1510</strain>
    </source>
</reference>
<proteinExistence type="predicted"/>
<gene>
    <name evidence="2" type="ORF">I0C86_23260</name>
</gene>
<evidence type="ECO:0000313" key="2">
    <source>
        <dbReference type="EMBL" id="MBF9131860.1"/>
    </source>
</evidence>
<evidence type="ECO:0000313" key="3">
    <source>
        <dbReference type="Proteomes" id="UP000638560"/>
    </source>
</evidence>
<evidence type="ECO:0000256" key="1">
    <source>
        <dbReference type="SAM" id="MobiDB-lite"/>
    </source>
</evidence>
<comment type="caution">
    <text evidence="2">The sequence shown here is derived from an EMBL/GenBank/DDBJ whole genome shotgun (WGS) entry which is preliminary data.</text>
</comment>
<keyword evidence="3" id="KW-1185">Reference proteome</keyword>
<evidence type="ECO:0008006" key="4">
    <source>
        <dbReference type="Google" id="ProtNLM"/>
    </source>
</evidence>
<name>A0ABS0H087_9ACTN</name>
<dbReference type="Proteomes" id="UP000638560">
    <property type="component" value="Unassembled WGS sequence"/>
</dbReference>
<dbReference type="EMBL" id="JADPUN010000211">
    <property type="protein sequence ID" value="MBF9131860.1"/>
    <property type="molecule type" value="Genomic_DNA"/>
</dbReference>
<accession>A0ABS0H087</accession>
<sequence length="254" mass="27936">MDILRREEFVFVRDFDGTISGIITAADVVLTYDETATPFLLIGEVDQELRRAVRNAFDLRTVRQACTSAGVQPPKSFERMTMGTYQAVLNDPGCWQQLAWPLDREVFIKRLDELRRIRNTVMHFNPDPVKSGDVARLRYFLDLIRTFIVYRHHLRLRRATTCLGWTIRPASASTLGSTTGGSASQTCWKPAYFGQGRSCSISGDRGSTSRICVQGVVNPAGAAGAPQPVASTGGTPSVVLGLAGSTAGRRPRTR</sequence>
<organism evidence="2 3">
    <name type="scientific">Plantactinospora alkalitolerans</name>
    <dbReference type="NCBI Taxonomy" id="2789879"/>
    <lineage>
        <taxon>Bacteria</taxon>
        <taxon>Bacillati</taxon>
        <taxon>Actinomycetota</taxon>
        <taxon>Actinomycetes</taxon>
        <taxon>Micromonosporales</taxon>
        <taxon>Micromonosporaceae</taxon>
        <taxon>Plantactinospora</taxon>
    </lineage>
</organism>
<protein>
    <recommendedName>
        <fullName evidence="4">CBS domain-containing protein</fullName>
    </recommendedName>
</protein>